<sequence>MKLSGKAAAGVAALLAILVLGLCAYLLTTPASCQAAGSIEGHVTGRETLLYGGYCVEFWIDRYQGLLAGLLALAAAAAALLSIHRQMRQAEDLASKANKAAREQANQRGNDAWLVFCAHLGHFNGIIVFSLIGKHPSIYDRLSVNDKLTIIERIKKELNASNHYGLRGLILDIELLMNDLRVFDRISAKRFIADLKYIHSIMEIIAVCGIDEMEMATLQINALRLAIRNTQATAERLGKITY</sequence>
<gene>
    <name evidence="2" type="ORF">J3R73_000447</name>
</gene>
<keyword evidence="1" id="KW-0812">Transmembrane</keyword>
<keyword evidence="1" id="KW-0472">Membrane</keyword>
<evidence type="ECO:0008006" key="4">
    <source>
        <dbReference type="Google" id="ProtNLM"/>
    </source>
</evidence>
<dbReference type="Proteomes" id="UP001237448">
    <property type="component" value="Unassembled WGS sequence"/>
</dbReference>
<reference evidence="2 3" key="1">
    <citation type="submission" date="2023-07" db="EMBL/GenBank/DDBJ databases">
        <title>Genomic Encyclopedia of Type Strains, Phase IV (KMG-IV): sequencing the most valuable type-strain genomes for metagenomic binning, comparative biology and taxonomic classification.</title>
        <authorList>
            <person name="Goeker M."/>
        </authorList>
    </citation>
    <scope>NUCLEOTIDE SEQUENCE [LARGE SCALE GENOMIC DNA]</scope>
    <source>
        <strain evidence="2 3">DSM 5896</strain>
    </source>
</reference>
<dbReference type="EMBL" id="JAUSVK010000001">
    <property type="protein sequence ID" value="MDQ0390655.1"/>
    <property type="molecule type" value="Genomic_DNA"/>
</dbReference>
<proteinExistence type="predicted"/>
<dbReference type="RefSeq" id="WP_307421978.1">
    <property type="nucleotide sequence ID" value="NZ_JAUSVK010000001.1"/>
</dbReference>
<keyword evidence="3" id="KW-1185">Reference proteome</keyword>
<keyword evidence="1" id="KW-1133">Transmembrane helix</keyword>
<comment type="caution">
    <text evidence="2">The sequence shown here is derived from an EMBL/GenBank/DDBJ whole genome shotgun (WGS) entry which is preliminary data.</text>
</comment>
<evidence type="ECO:0000313" key="2">
    <source>
        <dbReference type="EMBL" id="MDQ0390655.1"/>
    </source>
</evidence>
<accession>A0ABU0F7R8</accession>
<protein>
    <recommendedName>
        <fullName evidence="4">GGDEF domain-containing protein</fullName>
    </recommendedName>
</protein>
<feature type="transmembrane region" description="Helical" evidence="1">
    <location>
        <begin position="63"/>
        <end position="83"/>
    </location>
</feature>
<evidence type="ECO:0000256" key="1">
    <source>
        <dbReference type="SAM" id="Phobius"/>
    </source>
</evidence>
<organism evidence="2 3">
    <name type="scientific">Labrys monachus</name>
    <dbReference type="NCBI Taxonomy" id="217067"/>
    <lineage>
        <taxon>Bacteria</taxon>
        <taxon>Pseudomonadati</taxon>
        <taxon>Pseudomonadota</taxon>
        <taxon>Alphaproteobacteria</taxon>
        <taxon>Hyphomicrobiales</taxon>
        <taxon>Xanthobacteraceae</taxon>
        <taxon>Labrys</taxon>
    </lineage>
</organism>
<name>A0ABU0F7R8_9HYPH</name>
<evidence type="ECO:0000313" key="3">
    <source>
        <dbReference type="Proteomes" id="UP001237448"/>
    </source>
</evidence>